<dbReference type="Pfam" id="PF13419">
    <property type="entry name" value="HAD_2"/>
    <property type="match status" value="1"/>
</dbReference>
<dbReference type="Gene3D" id="3.40.50.1000">
    <property type="entry name" value="HAD superfamily/HAD-like"/>
    <property type="match status" value="1"/>
</dbReference>
<organism evidence="6 7">
    <name type="scientific">Pedobacter panaciterrae</name>
    <dbReference type="NCBI Taxonomy" id="363849"/>
    <lineage>
        <taxon>Bacteria</taxon>
        <taxon>Pseudomonadati</taxon>
        <taxon>Bacteroidota</taxon>
        <taxon>Sphingobacteriia</taxon>
        <taxon>Sphingobacteriales</taxon>
        <taxon>Sphingobacteriaceae</taxon>
        <taxon>Pedobacter</taxon>
    </lineage>
</organism>
<evidence type="ECO:0000256" key="3">
    <source>
        <dbReference type="ARBA" id="ARBA00022723"/>
    </source>
</evidence>
<keyword evidence="3" id="KW-0479">Metal-binding</keyword>
<protein>
    <submittedName>
        <fullName evidence="6">HAD family phosphatase</fullName>
    </submittedName>
</protein>
<name>A0ABU8NJD4_9SPHI</name>
<gene>
    <name evidence="6" type="ORF">WAE58_07880</name>
</gene>
<proteinExistence type="inferred from homology"/>
<dbReference type="EMBL" id="JBBEUB010000002">
    <property type="protein sequence ID" value="MEJ2902340.1"/>
    <property type="molecule type" value="Genomic_DNA"/>
</dbReference>
<dbReference type="InterPro" id="IPR006439">
    <property type="entry name" value="HAD-SF_hydro_IA"/>
</dbReference>
<keyword evidence="4" id="KW-0460">Magnesium</keyword>
<dbReference type="Gene3D" id="1.10.150.240">
    <property type="entry name" value="Putative phosphatase, domain 2"/>
    <property type="match status" value="1"/>
</dbReference>
<dbReference type="InterPro" id="IPR041492">
    <property type="entry name" value="HAD_2"/>
</dbReference>
<dbReference type="SFLD" id="SFLDG01129">
    <property type="entry name" value="C1.5:_HAD__Beta-PGM__Phosphata"/>
    <property type="match status" value="1"/>
</dbReference>
<dbReference type="SFLD" id="SFLDS00003">
    <property type="entry name" value="Haloacid_Dehalogenase"/>
    <property type="match status" value="1"/>
</dbReference>
<dbReference type="PRINTS" id="PR00413">
    <property type="entry name" value="HADHALOGNASE"/>
</dbReference>
<evidence type="ECO:0000313" key="6">
    <source>
        <dbReference type="EMBL" id="MEJ2902340.1"/>
    </source>
</evidence>
<keyword evidence="5" id="KW-0119">Carbohydrate metabolism</keyword>
<dbReference type="NCBIfam" id="TIGR01509">
    <property type="entry name" value="HAD-SF-IA-v3"/>
    <property type="match status" value="1"/>
</dbReference>
<dbReference type="PANTHER" id="PTHR46193">
    <property type="entry name" value="6-PHOSPHOGLUCONATE PHOSPHATASE"/>
    <property type="match status" value="1"/>
</dbReference>
<dbReference type="InterPro" id="IPR023214">
    <property type="entry name" value="HAD_sf"/>
</dbReference>
<reference evidence="6 7" key="1">
    <citation type="submission" date="2024-03" db="EMBL/GenBank/DDBJ databases">
        <title>Sequence of Lycoming College Course Isolates.</title>
        <authorList>
            <person name="Plotts O."/>
            <person name="Newman J."/>
        </authorList>
    </citation>
    <scope>NUCLEOTIDE SEQUENCE [LARGE SCALE GENOMIC DNA]</scope>
    <source>
        <strain evidence="6 7">CJB-3</strain>
    </source>
</reference>
<accession>A0ABU8NJD4</accession>
<evidence type="ECO:0000256" key="5">
    <source>
        <dbReference type="ARBA" id="ARBA00023277"/>
    </source>
</evidence>
<dbReference type="PANTHER" id="PTHR46193:SF18">
    <property type="entry name" value="HEXITOL PHOSPHATASE B"/>
    <property type="match status" value="1"/>
</dbReference>
<evidence type="ECO:0000313" key="7">
    <source>
        <dbReference type="Proteomes" id="UP001378956"/>
    </source>
</evidence>
<keyword evidence="7" id="KW-1185">Reference proteome</keyword>
<dbReference type="CDD" id="cd07505">
    <property type="entry name" value="HAD_BPGM-like"/>
    <property type="match status" value="1"/>
</dbReference>
<comment type="cofactor">
    <cofactor evidence="1">
        <name>Mg(2+)</name>
        <dbReference type="ChEBI" id="CHEBI:18420"/>
    </cofactor>
</comment>
<evidence type="ECO:0000256" key="4">
    <source>
        <dbReference type="ARBA" id="ARBA00022842"/>
    </source>
</evidence>
<dbReference type="RefSeq" id="WP_337716053.1">
    <property type="nucleotide sequence ID" value="NZ_JBBEUB010000002.1"/>
</dbReference>
<comment type="similarity">
    <text evidence="2">Belongs to the HAD-like hydrolase superfamily. CbbY/CbbZ/Gph/YieH family.</text>
</comment>
<evidence type="ECO:0000256" key="2">
    <source>
        <dbReference type="ARBA" id="ARBA00006171"/>
    </source>
</evidence>
<comment type="caution">
    <text evidence="6">The sequence shown here is derived from an EMBL/GenBank/DDBJ whole genome shotgun (WGS) entry which is preliminary data.</text>
</comment>
<dbReference type="SUPFAM" id="SSF56784">
    <property type="entry name" value="HAD-like"/>
    <property type="match status" value="1"/>
</dbReference>
<dbReference type="InterPro" id="IPR051600">
    <property type="entry name" value="Beta-PGM-like"/>
</dbReference>
<dbReference type="InterPro" id="IPR023198">
    <property type="entry name" value="PGP-like_dom2"/>
</dbReference>
<dbReference type="NCBIfam" id="TIGR01549">
    <property type="entry name" value="HAD-SF-IA-v1"/>
    <property type="match status" value="1"/>
</dbReference>
<dbReference type="InterPro" id="IPR036412">
    <property type="entry name" value="HAD-like_sf"/>
</dbReference>
<evidence type="ECO:0000256" key="1">
    <source>
        <dbReference type="ARBA" id="ARBA00001946"/>
    </source>
</evidence>
<dbReference type="Proteomes" id="UP001378956">
    <property type="component" value="Unassembled WGS sequence"/>
</dbReference>
<sequence length="221" mass="25194">MQKLKAILFDLDGTLIDSEYFHYQCWIEILETYSLSMTYEEWVNTYAGYPLPVNSKKIKEKYNLNIGLSELILWRERLSKTGFSTRDINLMPFALETIQFFKQKGLKLAVVTASPRPDVDLIFARNGLSNYFDLMVTRTDVTLTKPDPECYNFCCQQLGLNKDECLAFEDTINGLKAAKAANLVCYAIQSDTSQHPKLAIADKIFTDLKLASENAATHFTL</sequence>